<dbReference type="Gene3D" id="1.20.140.150">
    <property type="match status" value="1"/>
</dbReference>
<feature type="transmembrane region" description="Helical" evidence="1">
    <location>
        <begin position="176"/>
        <end position="197"/>
    </location>
</feature>
<keyword evidence="3" id="KW-1185">Reference proteome</keyword>
<keyword evidence="1" id="KW-1133">Transmembrane helix</keyword>
<dbReference type="Proteomes" id="UP001322138">
    <property type="component" value="Unassembled WGS sequence"/>
</dbReference>
<feature type="transmembrane region" description="Helical" evidence="1">
    <location>
        <begin position="12"/>
        <end position="34"/>
    </location>
</feature>
<feature type="transmembrane region" description="Helical" evidence="1">
    <location>
        <begin position="138"/>
        <end position="156"/>
    </location>
</feature>
<keyword evidence="1" id="KW-0812">Transmembrane</keyword>
<feature type="transmembrane region" description="Helical" evidence="1">
    <location>
        <begin position="97"/>
        <end position="118"/>
    </location>
</feature>
<dbReference type="EMBL" id="JAFFGZ010000004">
    <property type="protein sequence ID" value="KAK4645624.1"/>
    <property type="molecule type" value="Genomic_DNA"/>
</dbReference>
<organism evidence="2 3">
    <name type="scientific">Podospora bellae-mahoneyi</name>
    <dbReference type="NCBI Taxonomy" id="2093777"/>
    <lineage>
        <taxon>Eukaryota</taxon>
        <taxon>Fungi</taxon>
        <taxon>Dikarya</taxon>
        <taxon>Ascomycota</taxon>
        <taxon>Pezizomycotina</taxon>
        <taxon>Sordariomycetes</taxon>
        <taxon>Sordariomycetidae</taxon>
        <taxon>Sordariales</taxon>
        <taxon>Podosporaceae</taxon>
        <taxon>Podospora</taxon>
    </lineage>
</organism>
<comment type="caution">
    <text evidence="2">The sequence shown here is derived from an EMBL/GenBank/DDBJ whole genome shotgun (WGS) entry which is preliminary data.</text>
</comment>
<evidence type="ECO:0000256" key="1">
    <source>
        <dbReference type="SAM" id="Phobius"/>
    </source>
</evidence>
<protein>
    <submittedName>
        <fullName evidence="2">Uncharacterized protein</fullName>
    </submittedName>
</protein>
<evidence type="ECO:0000313" key="2">
    <source>
        <dbReference type="EMBL" id="KAK4645624.1"/>
    </source>
</evidence>
<accession>A0ABR0FRG4</accession>
<keyword evidence="1" id="KW-0472">Membrane</keyword>
<dbReference type="GeneID" id="87895526"/>
<sequence length="214" mass="23303">MSSQTASYMGVVVGSVTSTFSALISLTSPTWIVYQLSHPRVYDHIGLFTRCSRSACVPFPSTRFCSSLTTPVSYIPLHPRGKFPTPPFCTKWRSAGFLVNISVGLNLVSLVVTALFLLGHAHEPHSYHMPRKRGTRIMAVLMMIAGAMELGAVAMVSELKEYEEMFQVPGYEHGQAWWVGLGGGVLSLIMGLGVGLVRLMDLPERTGEGINGEV</sequence>
<reference evidence="2 3" key="1">
    <citation type="journal article" date="2023" name="bioRxiv">
        <title>High-quality genome assemblies of four members of thePodospora anserinaspecies complex.</title>
        <authorList>
            <person name="Ament-Velasquez S.L."/>
            <person name="Vogan A.A."/>
            <person name="Wallerman O."/>
            <person name="Hartmann F."/>
            <person name="Gautier V."/>
            <person name="Silar P."/>
            <person name="Giraud T."/>
            <person name="Johannesson H."/>
        </authorList>
    </citation>
    <scope>NUCLEOTIDE SEQUENCE [LARGE SCALE GENOMIC DNA]</scope>
    <source>
        <strain evidence="2 3">CBS 112042</strain>
    </source>
</reference>
<name>A0ABR0FRG4_9PEZI</name>
<dbReference type="RefSeq" id="XP_062734600.1">
    <property type="nucleotide sequence ID" value="XM_062876044.1"/>
</dbReference>
<evidence type="ECO:0000313" key="3">
    <source>
        <dbReference type="Proteomes" id="UP001322138"/>
    </source>
</evidence>
<gene>
    <name evidence="2" type="ORF">QC761_203185</name>
</gene>
<proteinExistence type="predicted"/>